<keyword evidence="3" id="KW-1185">Reference proteome</keyword>
<sequence>MKFFAFLSATASLVTLAGAQNIAIGYPSDGSSVTANSSLTVQVNRPNSLTGSQEVAIVISMAQCTSGGCPDPTELLGRTLYYGPYNPQYPTTRTPQNVPQQNFSVTVPSTLQQGKAVLTVTHLSLVGAGPFPLLEFKNVTLNIE</sequence>
<dbReference type="Pfam" id="PF19271">
    <property type="entry name" value="Nis1"/>
    <property type="match status" value="1"/>
</dbReference>
<dbReference type="Proteomes" id="UP000310158">
    <property type="component" value="Unassembled WGS sequence"/>
</dbReference>
<dbReference type="EMBL" id="SGPL01000079">
    <property type="protein sequence ID" value="THH18320.1"/>
    <property type="molecule type" value="Genomic_DNA"/>
</dbReference>
<accession>A0A4S4M667</accession>
<dbReference type="InterPro" id="IPR045469">
    <property type="entry name" value="Nis1"/>
</dbReference>
<dbReference type="AlphaFoldDB" id="A0A4S4M667"/>
<evidence type="ECO:0000313" key="2">
    <source>
        <dbReference type="EMBL" id="THH18320.1"/>
    </source>
</evidence>
<name>A0A4S4M667_9AGAM</name>
<evidence type="ECO:0008006" key="4">
    <source>
        <dbReference type="Google" id="ProtNLM"/>
    </source>
</evidence>
<evidence type="ECO:0000256" key="1">
    <source>
        <dbReference type="SAM" id="SignalP"/>
    </source>
</evidence>
<keyword evidence="1" id="KW-0732">Signal</keyword>
<gene>
    <name evidence="2" type="ORF">EW146_g2651</name>
</gene>
<feature type="chain" id="PRO_5020800600" description="Phosphatidylglycerol/phosphatidylinositol transfer protein" evidence="1">
    <location>
        <begin position="20"/>
        <end position="144"/>
    </location>
</feature>
<dbReference type="OrthoDB" id="2841294at2759"/>
<organism evidence="2 3">
    <name type="scientific">Bondarzewia mesenterica</name>
    <dbReference type="NCBI Taxonomy" id="1095465"/>
    <lineage>
        <taxon>Eukaryota</taxon>
        <taxon>Fungi</taxon>
        <taxon>Dikarya</taxon>
        <taxon>Basidiomycota</taxon>
        <taxon>Agaricomycotina</taxon>
        <taxon>Agaricomycetes</taxon>
        <taxon>Russulales</taxon>
        <taxon>Bondarzewiaceae</taxon>
        <taxon>Bondarzewia</taxon>
    </lineage>
</organism>
<evidence type="ECO:0000313" key="3">
    <source>
        <dbReference type="Proteomes" id="UP000310158"/>
    </source>
</evidence>
<comment type="caution">
    <text evidence="2">The sequence shown here is derived from an EMBL/GenBank/DDBJ whole genome shotgun (WGS) entry which is preliminary data.</text>
</comment>
<protein>
    <recommendedName>
        <fullName evidence="4">Phosphatidylglycerol/phosphatidylinositol transfer protein</fullName>
    </recommendedName>
</protein>
<proteinExistence type="predicted"/>
<feature type="signal peptide" evidence="1">
    <location>
        <begin position="1"/>
        <end position="19"/>
    </location>
</feature>
<reference evidence="2 3" key="1">
    <citation type="submission" date="2019-02" db="EMBL/GenBank/DDBJ databases">
        <title>Genome sequencing of the rare red list fungi Bondarzewia mesenterica.</title>
        <authorList>
            <person name="Buettner E."/>
            <person name="Kellner H."/>
        </authorList>
    </citation>
    <scope>NUCLEOTIDE SEQUENCE [LARGE SCALE GENOMIC DNA]</scope>
    <source>
        <strain evidence="2 3">DSM 108281</strain>
    </source>
</reference>